<protein>
    <recommendedName>
        <fullName evidence="3">Uroporphyrinogen decarboxylase (URO-D) domain-containing protein</fullName>
    </recommendedName>
</protein>
<evidence type="ECO:0008006" key="3">
    <source>
        <dbReference type="Google" id="ProtNLM"/>
    </source>
</evidence>
<organism evidence="2">
    <name type="scientific">marine sediment metagenome</name>
    <dbReference type="NCBI Taxonomy" id="412755"/>
    <lineage>
        <taxon>unclassified sequences</taxon>
        <taxon>metagenomes</taxon>
        <taxon>ecological metagenomes</taxon>
    </lineage>
</organism>
<dbReference type="AlphaFoldDB" id="X0XS68"/>
<name>X0XS68_9ZZZZ</name>
<dbReference type="Gene3D" id="3.20.20.210">
    <property type="match status" value="1"/>
</dbReference>
<accession>X0XS68</accession>
<gene>
    <name evidence="2" type="ORF">S01H1_74961</name>
</gene>
<comment type="caution">
    <text evidence="2">The sequence shown here is derived from an EMBL/GenBank/DDBJ whole genome shotgun (WGS) entry which is preliminary data.</text>
</comment>
<feature type="non-terminal residue" evidence="2">
    <location>
        <position position="234"/>
    </location>
</feature>
<feature type="compositionally biased region" description="Basic and acidic residues" evidence="1">
    <location>
        <begin position="58"/>
        <end position="69"/>
    </location>
</feature>
<dbReference type="SUPFAM" id="SSF51726">
    <property type="entry name" value="UROD/MetE-like"/>
    <property type="match status" value="1"/>
</dbReference>
<feature type="region of interest" description="Disordered" evidence="1">
    <location>
        <begin position="44"/>
        <end position="69"/>
    </location>
</feature>
<evidence type="ECO:0000256" key="1">
    <source>
        <dbReference type="SAM" id="MobiDB-lite"/>
    </source>
</evidence>
<dbReference type="EMBL" id="BARS01050183">
    <property type="protein sequence ID" value="GAG46019.1"/>
    <property type="molecule type" value="Genomic_DNA"/>
</dbReference>
<dbReference type="InterPro" id="IPR038071">
    <property type="entry name" value="UROD/MetE-like_sf"/>
</dbReference>
<reference evidence="2" key="1">
    <citation type="journal article" date="2014" name="Front. Microbiol.">
        <title>High frequency of phylogenetically diverse reductive dehalogenase-homologous genes in deep subseafloor sedimentary metagenomes.</title>
        <authorList>
            <person name="Kawai M."/>
            <person name="Futagami T."/>
            <person name="Toyoda A."/>
            <person name="Takaki Y."/>
            <person name="Nishi S."/>
            <person name="Hori S."/>
            <person name="Arai W."/>
            <person name="Tsubouchi T."/>
            <person name="Morono Y."/>
            <person name="Uchiyama I."/>
            <person name="Ito T."/>
            <person name="Fujiyama A."/>
            <person name="Inagaki F."/>
            <person name="Takami H."/>
        </authorList>
    </citation>
    <scope>NUCLEOTIDE SEQUENCE</scope>
    <source>
        <strain evidence="2">Expedition CK06-06</strain>
    </source>
</reference>
<evidence type="ECO:0000313" key="2">
    <source>
        <dbReference type="EMBL" id="GAG46019.1"/>
    </source>
</evidence>
<proteinExistence type="predicted"/>
<sequence>MLTSRDRVIRTLNHETVDCAPRDLWPAPGVQMLQADKLQEINSRFPGDIENPDFEYPPGERTKGRRREKGEYTDAWGCTWQVPKRGSIGLPKDPPLADLAQLATYRPPFEVLEKAGLSRVNQSCAKSSRFVLARSDTRPFERLQLLRGTDAALADLAKGTKQVRSLLAMLHDFFCREIQMWADTDVDGVAFMDDWGSQSSLLVPRRVWRKLFAPMYRDYCQILHEHDKFAFFQR</sequence>